<dbReference type="InterPro" id="IPR051707">
    <property type="entry name" value="PI-Interact_SigTrans_Reg"/>
</dbReference>
<dbReference type="InterPro" id="IPR011993">
    <property type="entry name" value="PH-like_dom_sf"/>
</dbReference>
<dbReference type="InterPro" id="IPR001849">
    <property type="entry name" value="PH_domain"/>
</dbReference>
<accession>F0WT44</accession>
<feature type="domain" description="PH" evidence="2">
    <location>
        <begin position="22"/>
        <end position="117"/>
    </location>
</feature>
<name>F0WT44_9STRA</name>
<proteinExistence type="predicted"/>
<feature type="domain" description="PH" evidence="2">
    <location>
        <begin position="179"/>
        <end position="271"/>
    </location>
</feature>
<dbReference type="EMBL" id="FR824289">
    <property type="protein sequence ID" value="CCA24531.1"/>
    <property type="molecule type" value="Genomic_DNA"/>
</dbReference>
<sequence>MTHRKGSNSSASGASTTTSIRRGQYSGWIFKQGSLVRSWKKRYMVLKGRQLSYYDTDNILSLKVKEKGSFQVITVELSNEIKNGLLVHGRGGRILKLYTETTEEASGWYNAIMEATVISVETAAAIVAGRTSRAGSVGSNETASSIDGNTGDSLNAHKICPDLDEETELLHQSNNDEIEIDHTGWLWKEGCRFKSWKKRYFVLRGNSLAYFASEDTGASAKGFGRVCAVEVNGQRNNCLDVRFESGRLLRIVVDTQDEMEEWLCKLSDAAHVSNMERRRDSLFGGLCPISRASVPYVKSIMSPPPTLAHSSYNAMRDKSFGAVRDTAPHRRSIAYLPSNNPSALRTENLKLGSKSMNSSVSEFDSDDDSDGDWI</sequence>
<evidence type="ECO:0000259" key="2">
    <source>
        <dbReference type="PROSITE" id="PS50003"/>
    </source>
</evidence>
<reference evidence="3" key="2">
    <citation type="submission" date="2011-02" db="EMBL/GenBank/DDBJ databases">
        <authorList>
            <person name="MacLean D."/>
        </authorList>
    </citation>
    <scope>NUCLEOTIDE SEQUENCE</scope>
</reference>
<dbReference type="SMART" id="SM00233">
    <property type="entry name" value="PH"/>
    <property type="match status" value="2"/>
</dbReference>
<dbReference type="AlphaFoldDB" id="F0WT44"/>
<evidence type="ECO:0000256" key="1">
    <source>
        <dbReference type="SAM" id="MobiDB-lite"/>
    </source>
</evidence>
<feature type="region of interest" description="Disordered" evidence="1">
    <location>
        <begin position="354"/>
        <end position="374"/>
    </location>
</feature>
<gene>
    <name evidence="3" type="primary">AlNc14C244G9528</name>
    <name evidence="3" type="ORF">ALNC14_106750</name>
</gene>
<protein>
    <submittedName>
        <fullName evidence="3">Uncharacterized protein AlNc14C244G9528</fullName>
    </submittedName>
</protein>
<evidence type="ECO:0000313" key="3">
    <source>
        <dbReference type="EMBL" id="CCA24531.1"/>
    </source>
</evidence>
<reference evidence="3" key="1">
    <citation type="journal article" date="2011" name="PLoS Biol.">
        <title>Gene gain and loss during evolution of obligate parasitism in the white rust pathogen of Arabidopsis thaliana.</title>
        <authorList>
            <person name="Kemen E."/>
            <person name="Gardiner A."/>
            <person name="Schultz-Larsen T."/>
            <person name="Kemen A.C."/>
            <person name="Balmuth A.L."/>
            <person name="Robert-Seilaniantz A."/>
            <person name="Bailey K."/>
            <person name="Holub E."/>
            <person name="Studholme D.J."/>
            <person name="Maclean D."/>
            <person name="Jones J.D."/>
        </authorList>
    </citation>
    <scope>NUCLEOTIDE SEQUENCE</scope>
</reference>
<feature type="compositionally biased region" description="Acidic residues" evidence="1">
    <location>
        <begin position="363"/>
        <end position="374"/>
    </location>
</feature>
<dbReference type="PANTHER" id="PTHR14336:SF16">
    <property type="entry name" value="PH DOMAIN-CONTAINING PROTEIN"/>
    <property type="match status" value="1"/>
</dbReference>
<dbReference type="PROSITE" id="PS50003">
    <property type="entry name" value="PH_DOMAIN"/>
    <property type="match status" value="2"/>
</dbReference>
<dbReference type="SUPFAM" id="SSF50729">
    <property type="entry name" value="PH domain-like"/>
    <property type="match status" value="2"/>
</dbReference>
<dbReference type="PANTHER" id="PTHR14336">
    <property type="entry name" value="TANDEM PH DOMAIN CONTAINING PROTEIN"/>
    <property type="match status" value="1"/>
</dbReference>
<dbReference type="HOGENOM" id="CLU_039687_0_0_1"/>
<organism evidence="3">
    <name type="scientific">Albugo laibachii Nc14</name>
    <dbReference type="NCBI Taxonomy" id="890382"/>
    <lineage>
        <taxon>Eukaryota</taxon>
        <taxon>Sar</taxon>
        <taxon>Stramenopiles</taxon>
        <taxon>Oomycota</taxon>
        <taxon>Peronosporomycetes</taxon>
        <taxon>Albuginales</taxon>
        <taxon>Albuginaceae</taxon>
        <taxon>Albugo</taxon>
    </lineage>
</organism>
<dbReference type="Pfam" id="PF00169">
    <property type="entry name" value="PH"/>
    <property type="match status" value="2"/>
</dbReference>
<dbReference type="Gene3D" id="2.30.29.30">
    <property type="entry name" value="Pleckstrin-homology domain (PH domain)/Phosphotyrosine-binding domain (PTB)"/>
    <property type="match status" value="2"/>
</dbReference>